<dbReference type="InterPro" id="IPR025380">
    <property type="entry name" value="DUF4369"/>
</dbReference>
<organism evidence="6 8">
    <name type="scientific">Butyricimonas paravirosa</name>
    <dbReference type="NCBI Taxonomy" id="1472417"/>
    <lineage>
        <taxon>Bacteria</taxon>
        <taxon>Pseudomonadati</taxon>
        <taxon>Bacteroidota</taxon>
        <taxon>Bacteroidia</taxon>
        <taxon>Bacteroidales</taxon>
        <taxon>Odoribacteraceae</taxon>
        <taxon>Butyricimonas</taxon>
    </lineage>
</organism>
<proteinExistence type="predicted"/>
<keyword evidence="9" id="KW-1185">Reference proteome</keyword>
<sequence>MKLLLLIVLVIGTSITTIAQENYKISGKIEGMADGTLLLISEERGMVDTLGITPIINEAFEFTGTTDKPIGAYITTTDQQGIIPLILENANFTIFAGTSGVIIQGGFQQEIYNRFCKINTEIIQQQTQTELQLTEQKGNNSKVQTLINQFNQFLENAQAKEKKLLQEYADTYVAAYVIFSSMQQMELETLKGRYSLLGENAKSTIPGQAIANLIAQQEKLTEGNVAPDFTIKKTDGNSIVLRNTKGKVKLIHFWASWSIPCRQENISLLKIYQKYHTKGLEIISISLDNNRMEWLKAVGEDGMIWENGSDLKGQQSEIARLFFVKNLPHSLLLDENNVIVAKNLRDDALREKIAEQLKGK</sequence>
<dbReference type="Proteomes" id="UP001302374">
    <property type="component" value="Chromosome"/>
</dbReference>
<dbReference type="PROSITE" id="PS51352">
    <property type="entry name" value="THIOREDOXIN_2"/>
    <property type="match status" value="1"/>
</dbReference>
<dbReference type="EMBL" id="CP043839">
    <property type="protein sequence ID" value="WOF13129.1"/>
    <property type="molecule type" value="Genomic_DNA"/>
</dbReference>
<dbReference type="InterPro" id="IPR036249">
    <property type="entry name" value="Thioredoxin-like_sf"/>
</dbReference>
<evidence type="ECO:0000256" key="4">
    <source>
        <dbReference type="ARBA" id="ARBA00023284"/>
    </source>
</evidence>
<dbReference type="PANTHER" id="PTHR42852:SF6">
    <property type="entry name" value="THIOL:DISULFIDE INTERCHANGE PROTEIN DSBE"/>
    <property type="match status" value="1"/>
</dbReference>
<dbReference type="AlphaFoldDB" id="A0A7X5YEF2"/>
<dbReference type="RefSeq" id="WP_087419345.1">
    <property type="nucleotide sequence ID" value="NZ_BMPA01000001.1"/>
</dbReference>
<evidence type="ECO:0000256" key="1">
    <source>
        <dbReference type="ARBA" id="ARBA00004196"/>
    </source>
</evidence>
<keyword evidence="3" id="KW-1015">Disulfide bond</keyword>
<dbReference type="GeneID" id="86892233"/>
<dbReference type="InterPro" id="IPR050553">
    <property type="entry name" value="Thioredoxin_ResA/DsbE_sf"/>
</dbReference>
<feature type="domain" description="Thioredoxin" evidence="5">
    <location>
        <begin position="220"/>
        <end position="360"/>
    </location>
</feature>
<dbReference type="GO" id="GO:0016853">
    <property type="term" value="F:isomerase activity"/>
    <property type="evidence" value="ECO:0007669"/>
    <property type="project" value="UniProtKB-KW"/>
</dbReference>
<gene>
    <name evidence="7" type="ORF">F1644_13040</name>
    <name evidence="6" type="ORF">GGR15_003079</name>
</gene>
<dbReference type="EMBL" id="JAATLI010000011">
    <property type="protein sequence ID" value="NJC19445.1"/>
    <property type="molecule type" value="Genomic_DNA"/>
</dbReference>
<evidence type="ECO:0000313" key="7">
    <source>
        <dbReference type="EMBL" id="WOF13129.1"/>
    </source>
</evidence>
<dbReference type="GO" id="GO:0017004">
    <property type="term" value="P:cytochrome complex assembly"/>
    <property type="evidence" value="ECO:0007669"/>
    <property type="project" value="UniProtKB-KW"/>
</dbReference>
<keyword evidence="4" id="KW-0676">Redox-active center</keyword>
<keyword evidence="2" id="KW-0201">Cytochrome c-type biogenesis</keyword>
<dbReference type="PANTHER" id="PTHR42852">
    <property type="entry name" value="THIOL:DISULFIDE INTERCHANGE PROTEIN DSBE"/>
    <property type="match status" value="1"/>
</dbReference>
<dbReference type="InterPro" id="IPR013766">
    <property type="entry name" value="Thioredoxin_domain"/>
</dbReference>
<dbReference type="GO" id="GO:0030313">
    <property type="term" value="C:cell envelope"/>
    <property type="evidence" value="ECO:0007669"/>
    <property type="project" value="UniProtKB-SubCell"/>
</dbReference>
<evidence type="ECO:0000313" key="8">
    <source>
        <dbReference type="Proteomes" id="UP000576368"/>
    </source>
</evidence>
<dbReference type="SUPFAM" id="SSF52833">
    <property type="entry name" value="Thioredoxin-like"/>
    <property type="match status" value="1"/>
</dbReference>
<dbReference type="InterPro" id="IPR013740">
    <property type="entry name" value="Redoxin"/>
</dbReference>
<evidence type="ECO:0000313" key="6">
    <source>
        <dbReference type="EMBL" id="NJC19445.1"/>
    </source>
</evidence>
<dbReference type="CDD" id="cd02966">
    <property type="entry name" value="TlpA_like_family"/>
    <property type="match status" value="1"/>
</dbReference>
<reference evidence="7 9" key="1">
    <citation type="submission" date="2019-09" db="EMBL/GenBank/DDBJ databases">
        <title>Butyricimonas paravirosa DSM 105722 (=214-4 = JCM 18677 = CCUG 65563).</title>
        <authorList>
            <person name="Le Roy T."/>
            <person name="Cani P.D."/>
        </authorList>
    </citation>
    <scope>NUCLEOTIDE SEQUENCE [LARGE SCALE GENOMIC DNA]</scope>
    <source>
        <strain evidence="7 9">DSM 105722</strain>
    </source>
</reference>
<dbReference type="GO" id="GO:0016491">
    <property type="term" value="F:oxidoreductase activity"/>
    <property type="evidence" value="ECO:0007669"/>
    <property type="project" value="InterPro"/>
</dbReference>
<name>A0A7X5YEF2_9BACT</name>
<dbReference type="Pfam" id="PF14289">
    <property type="entry name" value="DUF4369"/>
    <property type="match status" value="1"/>
</dbReference>
<dbReference type="Pfam" id="PF08534">
    <property type="entry name" value="Redoxin"/>
    <property type="match status" value="1"/>
</dbReference>
<accession>A0A7X5YEF2</accession>
<keyword evidence="6" id="KW-0413">Isomerase</keyword>
<evidence type="ECO:0000259" key="5">
    <source>
        <dbReference type="PROSITE" id="PS51352"/>
    </source>
</evidence>
<protein>
    <submittedName>
        <fullName evidence="7">AhpC/TSA family protein</fullName>
    </submittedName>
    <submittedName>
        <fullName evidence="6">Thiol-disulfide isomerase/thioredoxin</fullName>
    </submittedName>
</protein>
<comment type="subcellular location">
    <subcellularLocation>
        <location evidence="1">Cell envelope</location>
    </subcellularLocation>
</comment>
<evidence type="ECO:0000313" key="9">
    <source>
        <dbReference type="Proteomes" id="UP001302374"/>
    </source>
</evidence>
<dbReference type="Gene3D" id="3.40.30.10">
    <property type="entry name" value="Glutaredoxin"/>
    <property type="match status" value="1"/>
</dbReference>
<evidence type="ECO:0000256" key="3">
    <source>
        <dbReference type="ARBA" id="ARBA00023157"/>
    </source>
</evidence>
<evidence type="ECO:0000256" key="2">
    <source>
        <dbReference type="ARBA" id="ARBA00022748"/>
    </source>
</evidence>
<dbReference type="Proteomes" id="UP000576368">
    <property type="component" value="Unassembled WGS sequence"/>
</dbReference>
<reference evidence="6 8" key="2">
    <citation type="submission" date="2020-03" db="EMBL/GenBank/DDBJ databases">
        <title>Genomic Encyclopedia of Type Strains, Phase IV (KMG-IV): sequencing the most valuable type-strain genomes for metagenomic binning, comparative biology and taxonomic classification.</title>
        <authorList>
            <person name="Goeker M."/>
        </authorList>
    </citation>
    <scope>NUCLEOTIDE SEQUENCE [LARGE SCALE GENOMIC DNA]</scope>
    <source>
        <strain evidence="6 8">DSM 105722</strain>
    </source>
</reference>